<reference evidence="3" key="1">
    <citation type="submission" date="2015-10" db="EMBL/GenBank/DDBJ databases">
        <authorList>
            <person name="Ju K.-S."/>
            <person name="Doroghazi J.R."/>
            <person name="Metcalf W.W."/>
        </authorList>
    </citation>
    <scope>NUCLEOTIDE SEQUENCE [LARGE SCALE GENOMIC DNA]</scope>
    <source>
        <strain evidence="3">NRRL 3151</strain>
    </source>
</reference>
<evidence type="ECO:0000259" key="1">
    <source>
        <dbReference type="Pfam" id="PF04324"/>
    </source>
</evidence>
<gene>
    <name evidence="2" type="ORF">ADL12_45305</name>
</gene>
<dbReference type="AlphaFoldDB" id="A0A101J6W8"/>
<keyword evidence="3" id="KW-1185">Reference proteome</keyword>
<feature type="domain" description="BFD-like [2Fe-2S]-binding" evidence="1">
    <location>
        <begin position="8"/>
        <end position="56"/>
    </location>
</feature>
<name>A0A101J6W8_9ACTN</name>
<evidence type="ECO:0000313" key="3">
    <source>
        <dbReference type="Proteomes" id="UP000053923"/>
    </source>
</evidence>
<dbReference type="InterPro" id="IPR041854">
    <property type="entry name" value="BFD-like_2Fe2S-bd_dom_sf"/>
</dbReference>
<protein>
    <recommendedName>
        <fullName evidence="1">BFD-like [2Fe-2S]-binding domain-containing protein</fullName>
    </recommendedName>
</protein>
<dbReference type="RefSeq" id="WP_062714559.1">
    <property type="nucleotide sequence ID" value="NZ_LLZG01000410.1"/>
</dbReference>
<proteinExistence type="predicted"/>
<comment type="caution">
    <text evidence="2">The sequence shown here is derived from an EMBL/GenBank/DDBJ whole genome shotgun (WGS) entry which is preliminary data.</text>
</comment>
<dbReference type="OrthoDB" id="9815350at2"/>
<accession>A0A101J6W8</accession>
<sequence length="61" mass="6523">MPDADDPLICLCRRVRESAILAAADQGCRTLADVRDRTEANTGCGDCAADIEELLESVRTG</sequence>
<dbReference type="EMBL" id="LLZG01000410">
    <property type="protein sequence ID" value="KUL21345.1"/>
    <property type="molecule type" value="Genomic_DNA"/>
</dbReference>
<dbReference type="Pfam" id="PF04324">
    <property type="entry name" value="Fer2_BFD"/>
    <property type="match status" value="1"/>
</dbReference>
<organism evidence="2 3">
    <name type="scientific">Streptomyces regalis</name>
    <dbReference type="NCBI Taxonomy" id="68262"/>
    <lineage>
        <taxon>Bacteria</taxon>
        <taxon>Bacillati</taxon>
        <taxon>Actinomycetota</taxon>
        <taxon>Actinomycetes</taxon>
        <taxon>Kitasatosporales</taxon>
        <taxon>Streptomycetaceae</taxon>
        <taxon>Streptomyces</taxon>
    </lineage>
</organism>
<dbReference type="Proteomes" id="UP000053923">
    <property type="component" value="Unassembled WGS sequence"/>
</dbReference>
<dbReference type="InterPro" id="IPR007419">
    <property type="entry name" value="BFD-like_2Fe2S-bd_dom"/>
</dbReference>
<dbReference type="Gene3D" id="1.10.10.1100">
    <property type="entry name" value="BFD-like [2Fe-2S]-binding domain"/>
    <property type="match status" value="1"/>
</dbReference>
<evidence type="ECO:0000313" key="2">
    <source>
        <dbReference type="EMBL" id="KUL21345.1"/>
    </source>
</evidence>